<reference evidence="2 3" key="1">
    <citation type="submission" date="2019-02" db="EMBL/GenBank/DDBJ databases">
        <title>Genomic Encyclopedia of Type Strains, Phase IV (KMG-IV): sequencing the most valuable type-strain genomes for metagenomic binning, comparative biology and taxonomic classification.</title>
        <authorList>
            <person name="Goeker M."/>
        </authorList>
    </citation>
    <scope>NUCLEOTIDE SEQUENCE [LARGE SCALE GENOMIC DNA]</scope>
    <source>
        <strain evidence="2 3">DSM 10617</strain>
    </source>
</reference>
<keyword evidence="1" id="KW-0732">Signal</keyword>
<sequence>MSLHLPWRLAAFIVLSGSTAAQAAALATCHVTYGGETVDHAVAAVDDPHAVPTVAVGSYFLIRFVLQTRPVALAAFKAYVYADRSDAPVLIHQLDVAWPPTPSPRGRPGGYTGLHRVYEPVRDGELQYWCERRPAQEAR</sequence>
<feature type="chain" id="PRO_5020318659" evidence="1">
    <location>
        <begin position="24"/>
        <end position="139"/>
    </location>
</feature>
<evidence type="ECO:0000256" key="1">
    <source>
        <dbReference type="SAM" id="SignalP"/>
    </source>
</evidence>
<feature type="signal peptide" evidence="1">
    <location>
        <begin position="1"/>
        <end position="23"/>
    </location>
</feature>
<organism evidence="2 3">
    <name type="scientific">Sphaerotilus mobilis</name>
    <dbReference type="NCBI Taxonomy" id="47994"/>
    <lineage>
        <taxon>Bacteria</taxon>
        <taxon>Pseudomonadati</taxon>
        <taxon>Pseudomonadota</taxon>
        <taxon>Betaproteobacteria</taxon>
        <taxon>Burkholderiales</taxon>
        <taxon>Sphaerotilaceae</taxon>
        <taxon>Sphaerotilus</taxon>
    </lineage>
</organism>
<evidence type="ECO:0000313" key="2">
    <source>
        <dbReference type="EMBL" id="RZS57971.1"/>
    </source>
</evidence>
<dbReference type="EMBL" id="SGWV01000007">
    <property type="protein sequence ID" value="RZS57971.1"/>
    <property type="molecule type" value="Genomic_DNA"/>
</dbReference>
<protein>
    <submittedName>
        <fullName evidence="2">Uncharacterized protein</fullName>
    </submittedName>
</protein>
<proteinExistence type="predicted"/>
<evidence type="ECO:0000313" key="3">
    <source>
        <dbReference type="Proteomes" id="UP000293433"/>
    </source>
</evidence>
<name>A0A4Q7LU12_9BURK</name>
<comment type="caution">
    <text evidence="2">The sequence shown here is derived from an EMBL/GenBank/DDBJ whole genome shotgun (WGS) entry which is preliminary data.</text>
</comment>
<dbReference type="RefSeq" id="WP_130480177.1">
    <property type="nucleotide sequence ID" value="NZ_SGWV01000007.1"/>
</dbReference>
<dbReference type="Proteomes" id="UP000293433">
    <property type="component" value="Unassembled WGS sequence"/>
</dbReference>
<keyword evidence="3" id="KW-1185">Reference proteome</keyword>
<accession>A0A4Q7LU12</accession>
<dbReference type="OrthoDB" id="6057907at2"/>
<dbReference type="AlphaFoldDB" id="A0A4Q7LU12"/>
<gene>
    <name evidence="2" type="ORF">EV685_0247</name>
</gene>